<sequence>MGRPGSVQQAPVTDAVLRKVGAQRRLVAYRERSVIVAAALAGRPQTAIADLLGVSQPHVSRTLAAVKRENDGVLRVAPLSVSCIVDERDAGEIDTDTMLQMLSELDYTEGYVPEVGGLPTDAYVRGTWDDIEFAYQQDKLTYEEYEQLFRARRARENAVAPG</sequence>
<dbReference type="Pfam" id="PF13384">
    <property type="entry name" value="HTH_23"/>
    <property type="match status" value="1"/>
</dbReference>
<evidence type="ECO:0000313" key="1">
    <source>
        <dbReference type="EMBL" id="CAA0126533.1"/>
    </source>
</evidence>
<protein>
    <submittedName>
        <fullName evidence="1">Uncharacterized protein</fullName>
    </submittedName>
</protein>
<accession>A0A5S9R3Q9</accession>
<reference evidence="1 2" key="1">
    <citation type="submission" date="2019-11" db="EMBL/GenBank/DDBJ databases">
        <authorList>
            <person name="Holert J."/>
        </authorList>
    </citation>
    <scope>NUCLEOTIDE SEQUENCE [LARGE SCALE GENOMIC DNA]</scope>
    <source>
        <strain evidence="1">BC8_1</strain>
    </source>
</reference>
<organism evidence="1 2">
    <name type="scientific">Mycolicibacterium vanbaalenii</name>
    <name type="common">Mycobacterium vanbaalenii</name>
    <dbReference type="NCBI Taxonomy" id="110539"/>
    <lineage>
        <taxon>Bacteria</taxon>
        <taxon>Bacillati</taxon>
        <taxon>Actinomycetota</taxon>
        <taxon>Actinomycetes</taxon>
        <taxon>Mycobacteriales</taxon>
        <taxon>Mycobacteriaceae</taxon>
        <taxon>Mycolicibacterium</taxon>
    </lineage>
</organism>
<dbReference type="Proteomes" id="UP000430146">
    <property type="component" value="Unassembled WGS sequence"/>
</dbReference>
<keyword evidence="2" id="KW-1185">Reference proteome</keyword>
<dbReference type="AlphaFoldDB" id="A0A5S9R3Q9"/>
<gene>
    <name evidence="1" type="ORF">AELLOGFF_04841</name>
</gene>
<dbReference type="Gene3D" id="1.10.10.60">
    <property type="entry name" value="Homeodomain-like"/>
    <property type="match status" value="1"/>
</dbReference>
<name>A0A5S9R3Q9_MYCVN</name>
<dbReference type="RefSeq" id="WP_159232455.1">
    <property type="nucleotide sequence ID" value="NZ_CACSIP010000025.1"/>
</dbReference>
<evidence type="ECO:0000313" key="2">
    <source>
        <dbReference type="Proteomes" id="UP000430146"/>
    </source>
</evidence>
<proteinExistence type="predicted"/>
<dbReference type="EMBL" id="CACSIP010000025">
    <property type="protein sequence ID" value="CAA0126533.1"/>
    <property type="molecule type" value="Genomic_DNA"/>
</dbReference>
<dbReference type="OrthoDB" id="4947294at2"/>